<dbReference type="RefSeq" id="WP_271735219.1">
    <property type="nucleotide sequence ID" value="NZ_JAQKQX010000003.1"/>
</dbReference>
<evidence type="ECO:0000259" key="3">
    <source>
        <dbReference type="Pfam" id="PF00534"/>
    </source>
</evidence>
<gene>
    <name evidence="5" type="ORF">PMN70_07370</name>
</gene>
<sequence length="464" mass="51934">MRILLVNKYFYRKGGAETYFFALAEGLRALGHEVAFFSMQHPNNESSYWSKYFVSEKDYVGDISAFKKVQEASTLIYSFEARRKFEALLEEFKPDVIHMNNVHRQLTLSILDAPYLKKHHVPVVYTAHDYILVCPAYTMVNGHGEVCDACLDKHFMHAVKNACVKGSRVKSALATMEAEFLKLHHSYDKIDLIIAPSEFMKSKLEEGGFAGKVVALQNFLTDSQMEMARKVANTHKFEDAVDGKRPYFLFFGRLSKEKGILTLVRAFLKATGLTAPYDSTESEGAVRRTAESSEVANDKTFLPSNWDLHIVGDGPGRSEIERLVADAGSEAASRIQLLGYKSGEDLQREVGNARFSVLSSEWRENMPYSGLESLAAKTPVIGARIGGIPELVVEGETGFAFKSGNVDDLTKTFLKASLVNEINYQSMQQACAKYVDKRCLQDRYIKQLLDIYEAAANGITPMGR</sequence>
<dbReference type="Gene3D" id="3.40.50.2000">
    <property type="entry name" value="Glycogen Phosphorylase B"/>
    <property type="match status" value="2"/>
</dbReference>
<protein>
    <submittedName>
        <fullName evidence="5">Glycosyltransferase</fullName>
        <ecNumber evidence="5">2.4.-.-</ecNumber>
    </submittedName>
</protein>
<name>A0ABD4W8P6_BIFPS</name>
<comment type="caution">
    <text evidence="5">The sequence shown here is derived from an EMBL/GenBank/DDBJ whole genome shotgun (WGS) entry which is preliminary data.</text>
</comment>
<evidence type="ECO:0000256" key="1">
    <source>
        <dbReference type="ARBA" id="ARBA00022676"/>
    </source>
</evidence>
<dbReference type="PANTHER" id="PTHR45947">
    <property type="entry name" value="SULFOQUINOVOSYL TRANSFERASE SQD2"/>
    <property type="match status" value="1"/>
</dbReference>
<dbReference type="EC" id="2.4.-.-" evidence="5"/>
<dbReference type="EMBL" id="JAQKRA010000004">
    <property type="protein sequence ID" value="MDB6492013.1"/>
    <property type="molecule type" value="Genomic_DNA"/>
</dbReference>
<accession>A0ABD4W8P6</accession>
<dbReference type="AlphaFoldDB" id="A0ABD4W8P6"/>
<dbReference type="GO" id="GO:0016757">
    <property type="term" value="F:glycosyltransferase activity"/>
    <property type="evidence" value="ECO:0007669"/>
    <property type="project" value="UniProtKB-KW"/>
</dbReference>
<dbReference type="PANTHER" id="PTHR45947:SF13">
    <property type="entry name" value="TRANSFERASE"/>
    <property type="match status" value="1"/>
</dbReference>
<reference evidence="5 6" key="1">
    <citation type="submission" date="2023-01" db="EMBL/GenBank/DDBJ databases">
        <title>Human gut microbiome strain richness.</title>
        <authorList>
            <person name="Chen-Liaw A."/>
        </authorList>
    </citation>
    <scope>NUCLEOTIDE SEQUENCE [LARGE SCALE GENOMIC DNA]</scope>
    <source>
        <strain evidence="5 6">RTP21311st1_C8_RTP21311_201001</strain>
    </source>
</reference>
<evidence type="ECO:0000313" key="5">
    <source>
        <dbReference type="EMBL" id="MDB6492013.1"/>
    </source>
</evidence>
<proteinExistence type="predicted"/>
<dbReference type="Pfam" id="PF13439">
    <property type="entry name" value="Glyco_transf_4"/>
    <property type="match status" value="1"/>
</dbReference>
<keyword evidence="2 5" id="KW-0808">Transferase</keyword>
<feature type="domain" description="Glycosyltransferase subfamily 4-like N-terminal" evidence="4">
    <location>
        <begin position="14"/>
        <end position="218"/>
    </location>
</feature>
<dbReference type="InterPro" id="IPR050194">
    <property type="entry name" value="Glycosyltransferase_grp1"/>
</dbReference>
<organism evidence="5 6">
    <name type="scientific">Bifidobacterium pseudocatenulatum</name>
    <dbReference type="NCBI Taxonomy" id="28026"/>
    <lineage>
        <taxon>Bacteria</taxon>
        <taxon>Bacillati</taxon>
        <taxon>Actinomycetota</taxon>
        <taxon>Actinomycetes</taxon>
        <taxon>Bifidobacteriales</taxon>
        <taxon>Bifidobacteriaceae</taxon>
        <taxon>Bifidobacterium</taxon>
    </lineage>
</organism>
<feature type="domain" description="Glycosyl transferase family 1" evidence="3">
    <location>
        <begin position="304"/>
        <end position="417"/>
    </location>
</feature>
<dbReference type="InterPro" id="IPR028098">
    <property type="entry name" value="Glyco_trans_4-like_N"/>
</dbReference>
<dbReference type="SUPFAM" id="SSF53756">
    <property type="entry name" value="UDP-Glycosyltransferase/glycogen phosphorylase"/>
    <property type="match status" value="1"/>
</dbReference>
<dbReference type="GO" id="GO:1901137">
    <property type="term" value="P:carbohydrate derivative biosynthetic process"/>
    <property type="evidence" value="ECO:0007669"/>
    <property type="project" value="UniProtKB-ARBA"/>
</dbReference>
<evidence type="ECO:0000259" key="4">
    <source>
        <dbReference type="Pfam" id="PF13439"/>
    </source>
</evidence>
<dbReference type="Proteomes" id="UP001212008">
    <property type="component" value="Unassembled WGS sequence"/>
</dbReference>
<dbReference type="InterPro" id="IPR001296">
    <property type="entry name" value="Glyco_trans_1"/>
</dbReference>
<dbReference type="Pfam" id="PF00534">
    <property type="entry name" value="Glycos_transf_1"/>
    <property type="match status" value="1"/>
</dbReference>
<keyword evidence="1 5" id="KW-0328">Glycosyltransferase</keyword>
<evidence type="ECO:0000256" key="2">
    <source>
        <dbReference type="ARBA" id="ARBA00022679"/>
    </source>
</evidence>
<evidence type="ECO:0000313" key="6">
    <source>
        <dbReference type="Proteomes" id="UP001212008"/>
    </source>
</evidence>